<protein>
    <recommendedName>
        <fullName evidence="2">Endonuclease/exonuclease/phosphatase domain-containing protein</fullName>
    </recommendedName>
</protein>
<proteinExistence type="predicted"/>
<dbReference type="Gene3D" id="3.60.10.10">
    <property type="entry name" value="Endonuclease/exonuclease/phosphatase"/>
    <property type="match status" value="1"/>
</dbReference>
<organism evidence="3 4">
    <name type="scientific">Parabacteroides distasonis CL09T03C24</name>
    <dbReference type="NCBI Taxonomy" id="999417"/>
    <lineage>
        <taxon>Bacteria</taxon>
        <taxon>Pseudomonadati</taxon>
        <taxon>Bacteroidota</taxon>
        <taxon>Bacteroidia</taxon>
        <taxon>Bacteroidales</taxon>
        <taxon>Tannerellaceae</taxon>
        <taxon>Parabacteroides</taxon>
    </lineage>
</organism>
<keyword evidence="1" id="KW-0472">Membrane</keyword>
<evidence type="ECO:0000313" key="3">
    <source>
        <dbReference type="EMBL" id="EKN33603.1"/>
    </source>
</evidence>
<feature type="domain" description="Endonuclease/exonuclease/phosphatase" evidence="2">
    <location>
        <begin position="103"/>
        <end position="343"/>
    </location>
</feature>
<reference evidence="3 4" key="1">
    <citation type="submission" date="2012-02" db="EMBL/GenBank/DDBJ databases">
        <title>The Genome Sequence of Parabacteroides distasonis CL09T03C24.</title>
        <authorList>
            <consortium name="The Broad Institute Genome Sequencing Platform"/>
            <person name="Earl A."/>
            <person name="Ward D."/>
            <person name="Feldgarden M."/>
            <person name="Gevers D."/>
            <person name="Zitomersky N.L."/>
            <person name="Coyne M.J."/>
            <person name="Comstock L.E."/>
            <person name="Young S.K."/>
            <person name="Zeng Q."/>
            <person name="Gargeya S."/>
            <person name="Fitzgerald M."/>
            <person name="Haas B."/>
            <person name="Abouelleil A."/>
            <person name="Alvarado L."/>
            <person name="Arachchi H.M."/>
            <person name="Berlin A."/>
            <person name="Chapman S.B."/>
            <person name="Gearin G."/>
            <person name="Goldberg J."/>
            <person name="Griggs A."/>
            <person name="Gujja S."/>
            <person name="Hansen M."/>
            <person name="Heiman D."/>
            <person name="Howarth C."/>
            <person name="Larimer J."/>
            <person name="Lui A."/>
            <person name="MacDonald P.J.P."/>
            <person name="McCowen C."/>
            <person name="Montmayeur A."/>
            <person name="Murphy C."/>
            <person name="Neiman D."/>
            <person name="Pearson M."/>
            <person name="Priest M."/>
            <person name="Roberts A."/>
            <person name="Saif S."/>
            <person name="Shea T."/>
            <person name="Sisk P."/>
            <person name="Stolte C."/>
            <person name="Sykes S."/>
            <person name="Wortman J."/>
            <person name="Nusbaum C."/>
            <person name="Birren B."/>
        </authorList>
    </citation>
    <scope>NUCLEOTIDE SEQUENCE [LARGE SCALE GENOMIC DNA]</scope>
    <source>
        <strain evidence="3 4">CL09T03C24</strain>
    </source>
</reference>
<keyword evidence="1" id="KW-0812">Transmembrane</keyword>
<dbReference type="InterPro" id="IPR005135">
    <property type="entry name" value="Endo/exonuclease/phosphatase"/>
</dbReference>
<accession>A0AAD2TTG2</accession>
<dbReference type="GO" id="GO:0016020">
    <property type="term" value="C:membrane"/>
    <property type="evidence" value="ECO:0007669"/>
    <property type="project" value="GOC"/>
</dbReference>
<dbReference type="PANTHER" id="PTHR14859">
    <property type="entry name" value="CALCOFLUOR WHITE HYPERSENSITIVE PROTEIN PRECURSOR"/>
    <property type="match status" value="1"/>
</dbReference>
<dbReference type="SUPFAM" id="SSF56219">
    <property type="entry name" value="DNase I-like"/>
    <property type="match status" value="1"/>
</dbReference>
<dbReference type="CDD" id="cd09084">
    <property type="entry name" value="EEP-2"/>
    <property type="match status" value="1"/>
</dbReference>
<dbReference type="PANTHER" id="PTHR14859:SF15">
    <property type="entry name" value="ENDONUCLEASE_EXONUCLEASE_PHOSPHATASE DOMAIN-CONTAINING PROTEIN"/>
    <property type="match status" value="1"/>
</dbReference>
<gene>
    <name evidence="3" type="ORF">HMPREF1059_00053</name>
</gene>
<dbReference type="RefSeq" id="WP_005862111.1">
    <property type="nucleotide sequence ID" value="NZ_JH976485.1"/>
</dbReference>
<feature type="transmembrane region" description="Helical" evidence="1">
    <location>
        <begin position="65"/>
        <end position="84"/>
    </location>
</feature>
<dbReference type="GO" id="GO:0003824">
    <property type="term" value="F:catalytic activity"/>
    <property type="evidence" value="ECO:0007669"/>
    <property type="project" value="InterPro"/>
</dbReference>
<name>A0AAD2TTG2_PARDI</name>
<dbReference type="InterPro" id="IPR051916">
    <property type="entry name" value="GPI-anchor_lipid_remodeler"/>
</dbReference>
<evidence type="ECO:0000256" key="1">
    <source>
        <dbReference type="SAM" id="Phobius"/>
    </source>
</evidence>
<evidence type="ECO:0000259" key="2">
    <source>
        <dbReference type="Pfam" id="PF03372"/>
    </source>
</evidence>
<sequence length="353" mass="40209">MKKLIYTLFVLITIAFAVAAIAGFATGRMNPEGKEWISFPGLVLLPVLAVNLCLFLMWCVFRSHWCWVPLVALLLNWEFLISMFQIRVFPKEIPIGKEAVKVITYNVNNFNTDGKKQLPNIADWLRKEDPDIVCLQECPVESALRMDSLAKTLSFLPYYCSTRSATKAAGNAIFSKYPILRFESILYPESSNKSLFAVMDIQGDSVRVFNNHFQTTSVNAVKPRLYQAHAEGKQLEETEAAFHMAFQMKKNFVKRATQADYIRQMLDAGEGPVILCGDFNDTPASYTYRTVKGDLTDGFRDCGSGFGYTFRQLKRIFRIDYIIYSPDFKGVTYDSPNLDYSDHKPVVWLGYVN</sequence>
<comment type="caution">
    <text evidence="3">The sequence shown here is derived from an EMBL/GenBank/DDBJ whole genome shotgun (WGS) entry which is preliminary data.</text>
</comment>
<dbReference type="Pfam" id="PF03372">
    <property type="entry name" value="Exo_endo_phos"/>
    <property type="match status" value="1"/>
</dbReference>
<dbReference type="InterPro" id="IPR036691">
    <property type="entry name" value="Endo/exonu/phosph_ase_sf"/>
</dbReference>
<dbReference type="AlphaFoldDB" id="A0AAD2TTG2"/>
<feature type="transmembrane region" description="Helical" evidence="1">
    <location>
        <begin position="36"/>
        <end position="58"/>
    </location>
</feature>
<dbReference type="EMBL" id="AGZN01000001">
    <property type="protein sequence ID" value="EKN33603.1"/>
    <property type="molecule type" value="Genomic_DNA"/>
</dbReference>
<evidence type="ECO:0000313" key="4">
    <source>
        <dbReference type="Proteomes" id="UP000006262"/>
    </source>
</evidence>
<dbReference type="GO" id="GO:0006506">
    <property type="term" value="P:GPI anchor biosynthetic process"/>
    <property type="evidence" value="ECO:0007669"/>
    <property type="project" value="TreeGrafter"/>
</dbReference>
<keyword evidence="1" id="KW-1133">Transmembrane helix</keyword>
<dbReference type="Proteomes" id="UP000006262">
    <property type="component" value="Unassembled WGS sequence"/>
</dbReference>